<dbReference type="InterPro" id="IPR003593">
    <property type="entry name" value="AAA+_ATPase"/>
</dbReference>
<sequence length="268" mass="30656">MRKSEPPQLSLKGIKYFRSGIPILENIDWEIEAGTHWVLLGRNGAGKTTLVNLIYGSIWPTAGTIKLFGETFGETPLQELRFRLGILDSSQQENALQSRLTTFDVLLTGFFHTIGYYREPSAWEEKEADRILEEHGLGSKKGQLFRTLSSGEKKKVLFLRAMATSPDFIILDEPCSGLDLTAREEFLDFLSEYQKNRKFTSVYITHRLDEVPRFYDYAALLKSGKILHSGPIQEAFSSDKLSELYDRKIDVENKDGTWIGTAEREKRY</sequence>
<dbReference type="Proteomes" id="UP000231962">
    <property type="component" value="Unassembled WGS sequence"/>
</dbReference>
<accession>A0A2M9ZM48</accession>
<gene>
    <name evidence="5" type="ORF">CH360_15800</name>
    <name evidence="6" type="ORF">CH373_09300</name>
</gene>
<dbReference type="Pfam" id="PF00005">
    <property type="entry name" value="ABC_tran"/>
    <property type="match status" value="1"/>
</dbReference>
<dbReference type="PROSITE" id="PS50893">
    <property type="entry name" value="ABC_TRANSPORTER_2"/>
    <property type="match status" value="1"/>
</dbReference>
<dbReference type="InterPro" id="IPR027417">
    <property type="entry name" value="P-loop_NTPase"/>
</dbReference>
<evidence type="ECO:0000256" key="1">
    <source>
        <dbReference type="ARBA" id="ARBA00022448"/>
    </source>
</evidence>
<protein>
    <submittedName>
        <fullName evidence="6">ABC transporter ATP-binding protein</fullName>
    </submittedName>
</protein>
<evidence type="ECO:0000313" key="6">
    <source>
        <dbReference type="EMBL" id="PJZ73178.1"/>
    </source>
</evidence>
<proteinExistence type="predicted"/>
<dbReference type="InterPro" id="IPR017871">
    <property type="entry name" value="ABC_transporter-like_CS"/>
</dbReference>
<keyword evidence="7" id="KW-1185">Reference proteome</keyword>
<dbReference type="AlphaFoldDB" id="A0A2M9ZM48"/>
<dbReference type="EMBL" id="NPDY01000021">
    <property type="protein sequence ID" value="PJZ68481.1"/>
    <property type="molecule type" value="Genomic_DNA"/>
</dbReference>
<keyword evidence="2" id="KW-0547">Nucleotide-binding</keyword>
<dbReference type="InterPro" id="IPR050153">
    <property type="entry name" value="Metal_Ion_Import_ABC"/>
</dbReference>
<dbReference type="EMBL" id="NPDZ01000005">
    <property type="protein sequence ID" value="PJZ73178.1"/>
    <property type="molecule type" value="Genomic_DNA"/>
</dbReference>
<dbReference type="SUPFAM" id="SSF52540">
    <property type="entry name" value="P-loop containing nucleoside triphosphate hydrolases"/>
    <property type="match status" value="1"/>
</dbReference>
<evidence type="ECO:0000313" key="7">
    <source>
        <dbReference type="Proteomes" id="UP000231962"/>
    </source>
</evidence>
<organism evidence="6 8">
    <name type="scientific">Leptospira perolatii</name>
    <dbReference type="NCBI Taxonomy" id="2023191"/>
    <lineage>
        <taxon>Bacteria</taxon>
        <taxon>Pseudomonadati</taxon>
        <taxon>Spirochaetota</taxon>
        <taxon>Spirochaetia</taxon>
        <taxon>Leptospirales</taxon>
        <taxon>Leptospiraceae</taxon>
        <taxon>Leptospira</taxon>
    </lineage>
</organism>
<reference evidence="7 8" key="1">
    <citation type="submission" date="2017-07" db="EMBL/GenBank/DDBJ databases">
        <title>Leptospira spp. isolated from tropical soils.</title>
        <authorList>
            <person name="Thibeaux R."/>
            <person name="Iraola G."/>
            <person name="Ferres I."/>
            <person name="Bierque E."/>
            <person name="Girault D."/>
            <person name="Soupe-Gilbert M.-E."/>
            <person name="Picardeau M."/>
            <person name="Goarant C."/>
        </authorList>
    </citation>
    <scope>NUCLEOTIDE SEQUENCE [LARGE SCALE GENOMIC DNA]</scope>
    <source>
        <strain evidence="6 8">FH1-B-B1</strain>
        <strain evidence="5 7">FH1-B-C1</strain>
    </source>
</reference>
<feature type="domain" description="ABC transporter" evidence="4">
    <location>
        <begin position="9"/>
        <end position="248"/>
    </location>
</feature>
<dbReference type="OrthoDB" id="9789994at2"/>
<dbReference type="RefSeq" id="WP_100715029.1">
    <property type="nucleotide sequence ID" value="NZ_NPDY01000021.1"/>
</dbReference>
<dbReference type="PROSITE" id="PS00211">
    <property type="entry name" value="ABC_TRANSPORTER_1"/>
    <property type="match status" value="1"/>
</dbReference>
<evidence type="ECO:0000313" key="5">
    <source>
        <dbReference type="EMBL" id="PJZ68481.1"/>
    </source>
</evidence>
<evidence type="ECO:0000313" key="8">
    <source>
        <dbReference type="Proteomes" id="UP000231990"/>
    </source>
</evidence>
<comment type="caution">
    <text evidence="6">The sequence shown here is derived from an EMBL/GenBank/DDBJ whole genome shotgun (WGS) entry which is preliminary data.</text>
</comment>
<keyword evidence="3 6" id="KW-0067">ATP-binding</keyword>
<dbReference type="GO" id="GO:0005524">
    <property type="term" value="F:ATP binding"/>
    <property type="evidence" value="ECO:0007669"/>
    <property type="project" value="UniProtKB-KW"/>
</dbReference>
<evidence type="ECO:0000256" key="3">
    <source>
        <dbReference type="ARBA" id="ARBA00022840"/>
    </source>
</evidence>
<dbReference type="Proteomes" id="UP000231990">
    <property type="component" value="Unassembled WGS sequence"/>
</dbReference>
<dbReference type="SMART" id="SM00382">
    <property type="entry name" value="AAA"/>
    <property type="match status" value="1"/>
</dbReference>
<dbReference type="PANTHER" id="PTHR42734">
    <property type="entry name" value="METAL TRANSPORT SYSTEM ATP-BINDING PROTEIN TM_0124-RELATED"/>
    <property type="match status" value="1"/>
</dbReference>
<keyword evidence="1" id="KW-0813">Transport</keyword>
<dbReference type="InterPro" id="IPR003439">
    <property type="entry name" value="ABC_transporter-like_ATP-bd"/>
</dbReference>
<evidence type="ECO:0000259" key="4">
    <source>
        <dbReference type="PROSITE" id="PS50893"/>
    </source>
</evidence>
<dbReference type="GO" id="GO:0016887">
    <property type="term" value="F:ATP hydrolysis activity"/>
    <property type="evidence" value="ECO:0007669"/>
    <property type="project" value="InterPro"/>
</dbReference>
<name>A0A2M9ZM48_9LEPT</name>
<evidence type="ECO:0000256" key="2">
    <source>
        <dbReference type="ARBA" id="ARBA00022741"/>
    </source>
</evidence>
<dbReference type="Gene3D" id="3.40.50.300">
    <property type="entry name" value="P-loop containing nucleotide triphosphate hydrolases"/>
    <property type="match status" value="1"/>
</dbReference>